<dbReference type="GO" id="GO:0016020">
    <property type="term" value="C:membrane"/>
    <property type="evidence" value="ECO:0007669"/>
    <property type="project" value="InterPro"/>
</dbReference>
<dbReference type="PANTHER" id="PTHR34949">
    <property type="entry name" value="OS05G0443700 PROTEIN"/>
    <property type="match status" value="1"/>
</dbReference>
<comment type="caution">
    <text evidence="4">The sequence shown here is derived from an EMBL/GenBank/DDBJ whole genome shotgun (WGS) entry which is preliminary data.</text>
</comment>
<dbReference type="GO" id="GO:0048193">
    <property type="term" value="P:Golgi vesicle transport"/>
    <property type="evidence" value="ECO:0007669"/>
    <property type="project" value="InterPro"/>
</dbReference>
<reference evidence="4" key="1">
    <citation type="submission" date="2024-03" db="EMBL/GenBank/DDBJ databases">
        <title>WGS assembly of Saponaria officinalis var. Norfolk2.</title>
        <authorList>
            <person name="Jenkins J."/>
            <person name="Shu S."/>
            <person name="Grimwood J."/>
            <person name="Barry K."/>
            <person name="Goodstein D."/>
            <person name="Schmutz J."/>
            <person name="Leebens-Mack J."/>
            <person name="Osbourn A."/>
        </authorList>
    </citation>
    <scope>NUCLEOTIDE SEQUENCE [LARGE SCALE GENOMIC DNA]</scope>
    <source>
        <strain evidence="4">JIC</strain>
    </source>
</reference>
<name>A0AAW1MPA5_SAPOF</name>
<dbReference type="InterPro" id="IPR015260">
    <property type="entry name" value="Syntaxin-6/10/61_N"/>
</dbReference>
<protein>
    <recommendedName>
        <fullName evidence="3">Syntaxin 6/10/61 N-terminal domain-containing protein</fullName>
    </recommendedName>
</protein>
<evidence type="ECO:0000256" key="2">
    <source>
        <dbReference type="ARBA" id="ARBA00046280"/>
    </source>
</evidence>
<evidence type="ECO:0000313" key="5">
    <source>
        <dbReference type="Proteomes" id="UP001443914"/>
    </source>
</evidence>
<dbReference type="GO" id="GO:0012505">
    <property type="term" value="C:endomembrane system"/>
    <property type="evidence" value="ECO:0007669"/>
    <property type="project" value="UniProtKB-SubCell"/>
</dbReference>
<proteinExistence type="predicted"/>
<dbReference type="SUPFAM" id="SSF47661">
    <property type="entry name" value="t-snare proteins"/>
    <property type="match status" value="1"/>
</dbReference>
<accession>A0AAW1MPA5</accession>
<evidence type="ECO:0000256" key="1">
    <source>
        <dbReference type="ARBA" id="ARBA00022927"/>
    </source>
</evidence>
<evidence type="ECO:0000259" key="3">
    <source>
        <dbReference type="Pfam" id="PF09177"/>
    </source>
</evidence>
<keyword evidence="1" id="KW-0813">Transport</keyword>
<keyword evidence="1" id="KW-0653">Protein transport</keyword>
<sequence>MLVANLFDLWQKDALFSAAEEVQQCADILESAYRAWFSASAKRDGISSNDVEELCRELQTALGTAKGQLEEFERAVRSSYGSCRDQNIKSQHQRFIVAIESQISRAEDALRESGKQPFQLG</sequence>
<dbReference type="Proteomes" id="UP001443914">
    <property type="component" value="Unassembled WGS sequence"/>
</dbReference>
<dbReference type="Gene3D" id="1.20.58.90">
    <property type="match status" value="1"/>
</dbReference>
<gene>
    <name evidence="4" type="ORF">RND81_02G213400</name>
</gene>
<dbReference type="Pfam" id="PF09177">
    <property type="entry name" value="STX6_10_61_N"/>
    <property type="match status" value="1"/>
</dbReference>
<evidence type="ECO:0000313" key="4">
    <source>
        <dbReference type="EMBL" id="KAK9750680.1"/>
    </source>
</evidence>
<organism evidence="4 5">
    <name type="scientific">Saponaria officinalis</name>
    <name type="common">Common soapwort</name>
    <name type="synonym">Lychnis saponaria</name>
    <dbReference type="NCBI Taxonomy" id="3572"/>
    <lineage>
        <taxon>Eukaryota</taxon>
        <taxon>Viridiplantae</taxon>
        <taxon>Streptophyta</taxon>
        <taxon>Embryophyta</taxon>
        <taxon>Tracheophyta</taxon>
        <taxon>Spermatophyta</taxon>
        <taxon>Magnoliopsida</taxon>
        <taxon>eudicotyledons</taxon>
        <taxon>Gunneridae</taxon>
        <taxon>Pentapetalae</taxon>
        <taxon>Caryophyllales</taxon>
        <taxon>Caryophyllaceae</taxon>
        <taxon>Caryophylleae</taxon>
        <taxon>Saponaria</taxon>
    </lineage>
</organism>
<comment type="subcellular location">
    <subcellularLocation>
        <location evidence="2">Endomembrane system</location>
        <topology evidence="2">Single-pass type IV membrane protein</topology>
    </subcellularLocation>
</comment>
<dbReference type="PANTHER" id="PTHR34949:SF3">
    <property type="entry name" value="OS08G0244100 PROTEIN"/>
    <property type="match status" value="1"/>
</dbReference>
<keyword evidence="5" id="KW-1185">Reference proteome</keyword>
<dbReference type="EMBL" id="JBDFQZ010000002">
    <property type="protein sequence ID" value="KAK9750680.1"/>
    <property type="molecule type" value="Genomic_DNA"/>
</dbReference>
<dbReference type="GO" id="GO:0015031">
    <property type="term" value="P:protein transport"/>
    <property type="evidence" value="ECO:0007669"/>
    <property type="project" value="UniProtKB-KW"/>
</dbReference>
<dbReference type="AlphaFoldDB" id="A0AAW1MPA5"/>
<feature type="domain" description="Syntaxin 6/10/61 N-terminal" evidence="3">
    <location>
        <begin position="13"/>
        <end position="106"/>
    </location>
</feature>
<dbReference type="InterPro" id="IPR010989">
    <property type="entry name" value="SNARE"/>
</dbReference>